<comment type="caution">
    <text evidence="1">The sequence shown here is derived from an EMBL/GenBank/DDBJ whole genome shotgun (WGS) entry which is preliminary data.</text>
</comment>
<dbReference type="Proteomes" id="UP001175226">
    <property type="component" value="Unassembled WGS sequence"/>
</dbReference>
<dbReference type="AlphaFoldDB" id="A0AA39JKM8"/>
<name>A0AA39JKM8_9AGAR</name>
<protein>
    <submittedName>
        <fullName evidence="1">Uncharacterized protein</fullName>
    </submittedName>
</protein>
<evidence type="ECO:0000313" key="1">
    <source>
        <dbReference type="EMBL" id="KAK0444490.1"/>
    </source>
</evidence>
<evidence type="ECO:0000313" key="2">
    <source>
        <dbReference type="Proteomes" id="UP001175226"/>
    </source>
</evidence>
<keyword evidence="2" id="KW-1185">Reference proteome</keyword>
<sequence length="303" mass="34599">MKTGGKVIMTGVADKKIDQFLWDISSSDIHVRRSMSVYRVWVTGMSFIKDRDLYMQSRAMQKLAQEMKEHITSYIYAKSDLSTLSMVDRSFADACRRVRYATVHLSTGSSFTPLFCAADIQGYNCRCLGTVVSISRAIRYDFPRVGKYIRRIVFFTKYLKRADVLAFVQLMERAPSVTELVFVDTDLGFFKSSLQLLLSSMKILSTLTFKGCSISTQTLNAIVEASPRLTTWIFGCTNDYNITMDEMMVDTHLALADVDMVNMLLDGMLIVTRLDLWIWLYLSKVSLQPQPPVSKTPYTFERL</sequence>
<gene>
    <name evidence="1" type="ORF">EV421DRAFT_1735279</name>
</gene>
<dbReference type="EMBL" id="JAUEPT010000019">
    <property type="protein sequence ID" value="KAK0444490.1"/>
    <property type="molecule type" value="Genomic_DNA"/>
</dbReference>
<accession>A0AA39JKM8</accession>
<proteinExistence type="predicted"/>
<organism evidence="1 2">
    <name type="scientific">Armillaria borealis</name>
    <dbReference type="NCBI Taxonomy" id="47425"/>
    <lineage>
        <taxon>Eukaryota</taxon>
        <taxon>Fungi</taxon>
        <taxon>Dikarya</taxon>
        <taxon>Basidiomycota</taxon>
        <taxon>Agaricomycotina</taxon>
        <taxon>Agaricomycetes</taxon>
        <taxon>Agaricomycetidae</taxon>
        <taxon>Agaricales</taxon>
        <taxon>Marasmiineae</taxon>
        <taxon>Physalacriaceae</taxon>
        <taxon>Armillaria</taxon>
    </lineage>
</organism>
<reference evidence="1" key="1">
    <citation type="submission" date="2023-06" db="EMBL/GenBank/DDBJ databases">
        <authorList>
            <consortium name="Lawrence Berkeley National Laboratory"/>
            <person name="Ahrendt S."/>
            <person name="Sahu N."/>
            <person name="Indic B."/>
            <person name="Wong-Bajracharya J."/>
            <person name="Merenyi Z."/>
            <person name="Ke H.-M."/>
            <person name="Monk M."/>
            <person name="Kocsube S."/>
            <person name="Drula E."/>
            <person name="Lipzen A."/>
            <person name="Balint B."/>
            <person name="Henrissat B."/>
            <person name="Andreopoulos B."/>
            <person name="Martin F.M."/>
            <person name="Harder C.B."/>
            <person name="Rigling D."/>
            <person name="Ford K.L."/>
            <person name="Foster G.D."/>
            <person name="Pangilinan J."/>
            <person name="Papanicolaou A."/>
            <person name="Barry K."/>
            <person name="LaButti K."/>
            <person name="Viragh M."/>
            <person name="Koriabine M."/>
            <person name="Yan M."/>
            <person name="Riley R."/>
            <person name="Champramary S."/>
            <person name="Plett K.L."/>
            <person name="Tsai I.J."/>
            <person name="Slot J."/>
            <person name="Sipos G."/>
            <person name="Plett J."/>
            <person name="Nagy L.G."/>
            <person name="Grigoriev I.V."/>
        </authorList>
    </citation>
    <scope>NUCLEOTIDE SEQUENCE</scope>
    <source>
        <strain evidence="1">FPL87.14</strain>
    </source>
</reference>